<evidence type="ECO:0000256" key="4">
    <source>
        <dbReference type="ARBA" id="ARBA00022801"/>
    </source>
</evidence>
<dbReference type="Proteomes" id="UP000766246">
    <property type="component" value="Unassembled WGS sequence"/>
</dbReference>
<dbReference type="EMBL" id="SVER01000018">
    <property type="protein sequence ID" value="MBE5919763.1"/>
    <property type="molecule type" value="Genomic_DNA"/>
</dbReference>
<dbReference type="AlphaFoldDB" id="A0A927UCV1"/>
<gene>
    <name evidence="10" type="ORF">E7272_07940</name>
</gene>
<dbReference type="InterPro" id="IPR038763">
    <property type="entry name" value="DHH_sf"/>
</dbReference>
<dbReference type="Pfam" id="PF02833">
    <property type="entry name" value="DHHA2"/>
    <property type="match status" value="1"/>
</dbReference>
<dbReference type="PROSITE" id="PS51257">
    <property type="entry name" value="PROKAR_LIPOPROTEIN"/>
    <property type="match status" value="1"/>
</dbReference>
<comment type="caution">
    <text evidence="10">The sequence shown here is derived from an EMBL/GenBank/DDBJ whole genome shotgun (WGS) entry which is preliminary data.</text>
</comment>
<name>A0A927UCV1_9FIRM</name>
<evidence type="ECO:0000256" key="3">
    <source>
        <dbReference type="ARBA" id="ARBA00022723"/>
    </source>
</evidence>
<dbReference type="Gene3D" id="3.90.1640.10">
    <property type="entry name" value="inorganic pyrophosphatase (n-terminal core)"/>
    <property type="match status" value="1"/>
</dbReference>
<evidence type="ECO:0000313" key="10">
    <source>
        <dbReference type="EMBL" id="MBE5919763.1"/>
    </source>
</evidence>
<dbReference type="Gene3D" id="3.10.310.20">
    <property type="entry name" value="DHHA2 domain"/>
    <property type="match status" value="1"/>
</dbReference>
<protein>
    <recommendedName>
        <fullName evidence="2">inorganic diphosphatase</fullName>
        <ecNumber evidence="2">3.6.1.1</ecNumber>
    </recommendedName>
    <alternativeName>
        <fullName evidence="6">Pyrophosphate phospho-hydrolase</fullName>
    </alternativeName>
</protein>
<evidence type="ECO:0000259" key="9">
    <source>
        <dbReference type="SMART" id="SM01131"/>
    </source>
</evidence>
<dbReference type="SUPFAM" id="SSF64182">
    <property type="entry name" value="DHH phosphoesterases"/>
    <property type="match status" value="1"/>
</dbReference>
<dbReference type="Pfam" id="PF01368">
    <property type="entry name" value="DHH"/>
    <property type="match status" value="1"/>
</dbReference>
<keyword evidence="8" id="KW-0472">Membrane</keyword>
<sequence length="377" mass="41429">MNENKTINKSLWLIITIILALIVGIGCFLLGKNQEKSKYIKEQELSIALNRTELEALGDIEGPIYVTGHKSPDTDTVGSCIAYARLLQKLGYDAKPVVLGRINNESKYVLEKAGIEAPELLEDASGCNMVLVDHSEFEQSADGLSDANIISIIDHHSDGSVKTGNRLIYDARPLGSTATIVWMRYRNYGIDIDKDTALAMIGSIYSDTEALSNDTVTFADEEAVKALSEIAGASNLDTFWEEMHEAALSYEGMTDEEILENDYKEYECAGVHYGIGVIKASDKETAMDIAGRMEKALTSVKSSHGMDMVFAQIRYDVGEDTYTYILPSDDVAAEVLKEGFGDTWEFDGKGYLTSPSVSRKSGIVPVITEVLNQFPHE</sequence>
<dbReference type="SMART" id="SM01131">
    <property type="entry name" value="DHHA2"/>
    <property type="match status" value="1"/>
</dbReference>
<dbReference type="InterPro" id="IPR038222">
    <property type="entry name" value="DHHA2_dom_sf"/>
</dbReference>
<evidence type="ECO:0000256" key="1">
    <source>
        <dbReference type="ARBA" id="ARBA00001936"/>
    </source>
</evidence>
<dbReference type="PANTHER" id="PTHR12112:SF22">
    <property type="entry name" value="MANGANESE-DEPENDENT INORGANIC PYROPHOSPHATASE-RELATED"/>
    <property type="match status" value="1"/>
</dbReference>
<keyword evidence="8" id="KW-1133">Transmembrane helix</keyword>
<dbReference type="GO" id="GO:0004427">
    <property type="term" value="F:inorganic diphosphate phosphatase activity"/>
    <property type="evidence" value="ECO:0007669"/>
    <property type="project" value="UniProtKB-EC"/>
</dbReference>
<keyword evidence="4" id="KW-0378">Hydrolase</keyword>
<feature type="domain" description="DHHA2" evidence="9">
    <location>
        <begin position="240"/>
        <end position="371"/>
    </location>
</feature>
<evidence type="ECO:0000256" key="5">
    <source>
        <dbReference type="ARBA" id="ARBA00023211"/>
    </source>
</evidence>
<dbReference type="InterPro" id="IPR004097">
    <property type="entry name" value="DHHA2"/>
</dbReference>
<comment type="cofactor">
    <cofactor evidence="1">
        <name>Mn(2+)</name>
        <dbReference type="ChEBI" id="CHEBI:29035"/>
    </cofactor>
</comment>
<feature type="transmembrane region" description="Helical" evidence="8">
    <location>
        <begin position="12"/>
        <end position="31"/>
    </location>
</feature>
<organism evidence="10 11">
    <name type="scientific">Pseudobutyrivibrio ruminis</name>
    <dbReference type="NCBI Taxonomy" id="46206"/>
    <lineage>
        <taxon>Bacteria</taxon>
        <taxon>Bacillati</taxon>
        <taxon>Bacillota</taxon>
        <taxon>Clostridia</taxon>
        <taxon>Lachnospirales</taxon>
        <taxon>Lachnospiraceae</taxon>
        <taxon>Pseudobutyrivibrio</taxon>
    </lineage>
</organism>
<evidence type="ECO:0000256" key="2">
    <source>
        <dbReference type="ARBA" id="ARBA00012146"/>
    </source>
</evidence>
<evidence type="ECO:0000313" key="11">
    <source>
        <dbReference type="Proteomes" id="UP000766246"/>
    </source>
</evidence>
<dbReference type="GO" id="GO:0046872">
    <property type="term" value="F:metal ion binding"/>
    <property type="evidence" value="ECO:0007669"/>
    <property type="project" value="UniProtKB-KW"/>
</dbReference>
<dbReference type="PANTHER" id="PTHR12112">
    <property type="entry name" value="BNIP - RELATED"/>
    <property type="match status" value="1"/>
</dbReference>
<comment type="catalytic activity">
    <reaction evidence="7">
        <text>diphosphate + H2O = 2 phosphate + H(+)</text>
        <dbReference type="Rhea" id="RHEA:24576"/>
        <dbReference type="ChEBI" id="CHEBI:15377"/>
        <dbReference type="ChEBI" id="CHEBI:15378"/>
        <dbReference type="ChEBI" id="CHEBI:33019"/>
        <dbReference type="ChEBI" id="CHEBI:43474"/>
        <dbReference type="EC" id="3.6.1.1"/>
    </reaction>
</comment>
<dbReference type="EC" id="3.6.1.1" evidence="2"/>
<proteinExistence type="predicted"/>
<accession>A0A927UCV1</accession>
<evidence type="ECO:0000256" key="7">
    <source>
        <dbReference type="ARBA" id="ARBA00047820"/>
    </source>
</evidence>
<dbReference type="GO" id="GO:0005737">
    <property type="term" value="C:cytoplasm"/>
    <property type="evidence" value="ECO:0007669"/>
    <property type="project" value="InterPro"/>
</dbReference>
<evidence type="ECO:0000256" key="6">
    <source>
        <dbReference type="ARBA" id="ARBA00032535"/>
    </source>
</evidence>
<keyword evidence="5" id="KW-0464">Manganese</keyword>
<reference evidence="10" key="1">
    <citation type="submission" date="2019-04" db="EMBL/GenBank/DDBJ databases">
        <title>Evolution of Biomass-Degrading Anaerobic Consortia Revealed by Metagenomics.</title>
        <authorList>
            <person name="Peng X."/>
        </authorList>
    </citation>
    <scope>NUCLEOTIDE SEQUENCE</scope>
    <source>
        <strain evidence="10">SIG311</strain>
    </source>
</reference>
<evidence type="ECO:0000256" key="8">
    <source>
        <dbReference type="SAM" id="Phobius"/>
    </source>
</evidence>
<keyword evidence="3" id="KW-0479">Metal-binding</keyword>
<keyword evidence="8" id="KW-0812">Transmembrane</keyword>
<dbReference type="InterPro" id="IPR001667">
    <property type="entry name" value="DDH_dom"/>
</dbReference>